<keyword evidence="2" id="KW-1185">Reference proteome</keyword>
<gene>
    <name evidence="1" type="ORF">NLG97_g10558</name>
</gene>
<evidence type="ECO:0000313" key="1">
    <source>
        <dbReference type="EMBL" id="KAJ3473030.1"/>
    </source>
</evidence>
<reference evidence="1" key="1">
    <citation type="submission" date="2022-07" db="EMBL/GenBank/DDBJ databases">
        <title>Genome Sequence of Lecanicillium saksenae.</title>
        <authorList>
            <person name="Buettner E."/>
        </authorList>
    </citation>
    <scope>NUCLEOTIDE SEQUENCE</scope>
    <source>
        <strain evidence="1">VT-O1</strain>
    </source>
</reference>
<proteinExistence type="predicted"/>
<sequence length="117" mass="12146">MEIPATYKAAVYDAPGTISTKVVELPTPEPTEGQVLIKLTHSGVCHSDLGIMANTWAGLPFPTPKDQVGGHEGVGEVVKLGPGSESSGLSVGSRVGIKWLANICGDCRKSAPHNLGR</sequence>
<dbReference type="EMBL" id="JANAKD010002713">
    <property type="protein sequence ID" value="KAJ3473030.1"/>
    <property type="molecule type" value="Genomic_DNA"/>
</dbReference>
<evidence type="ECO:0000313" key="2">
    <source>
        <dbReference type="Proteomes" id="UP001148737"/>
    </source>
</evidence>
<dbReference type="Proteomes" id="UP001148737">
    <property type="component" value="Unassembled WGS sequence"/>
</dbReference>
<name>A0ACC1QD31_9HYPO</name>
<protein>
    <submittedName>
        <fullName evidence="1">Uncharacterized protein</fullName>
    </submittedName>
</protein>
<organism evidence="1 2">
    <name type="scientific">Lecanicillium saksenae</name>
    <dbReference type="NCBI Taxonomy" id="468837"/>
    <lineage>
        <taxon>Eukaryota</taxon>
        <taxon>Fungi</taxon>
        <taxon>Dikarya</taxon>
        <taxon>Ascomycota</taxon>
        <taxon>Pezizomycotina</taxon>
        <taxon>Sordariomycetes</taxon>
        <taxon>Hypocreomycetidae</taxon>
        <taxon>Hypocreales</taxon>
        <taxon>Cordycipitaceae</taxon>
        <taxon>Lecanicillium</taxon>
    </lineage>
</organism>
<accession>A0ACC1QD31</accession>
<comment type="caution">
    <text evidence="1">The sequence shown here is derived from an EMBL/GenBank/DDBJ whole genome shotgun (WGS) entry which is preliminary data.</text>
</comment>